<comment type="similarity">
    <text evidence="1">Belongs to the glycosyltransferase 2 family.</text>
</comment>
<evidence type="ECO:0000256" key="3">
    <source>
        <dbReference type="ARBA" id="ARBA00022679"/>
    </source>
</evidence>
<evidence type="ECO:0000259" key="5">
    <source>
        <dbReference type="Pfam" id="PF00535"/>
    </source>
</evidence>
<dbReference type="CDD" id="cd06423">
    <property type="entry name" value="CESA_like"/>
    <property type="match status" value="1"/>
</dbReference>
<keyword evidence="4" id="KW-1133">Transmembrane helix</keyword>
<dbReference type="InterPro" id="IPR029044">
    <property type="entry name" value="Nucleotide-diphossugar_trans"/>
</dbReference>
<evidence type="ECO:0000256" key="4">
    <source>
        <dbReference type="SAM" id="Phobius"/>
    </source>
</evidence>
<evidence type="ECO:0000256" key="2">
    <source>
        <dbReference type="ARBA" id="ARBA00022676"/>
    </source>
</evidence>
<evidence type="ECO:0000256" key="1">
    <source>
        <dbReference type="ARBA" id="ARBA00006739"/>
    </source>
</evidence>
<dbReference type="EMBL" id="CP007646">
    <property type="protein sequence ID" value="AIR10606.1"/>
    <property type="molecule type" value="Genomic_DNA"/>
</dbReference>
<feature type="transmembrane region" description="Helical" evidence="4">
    <location>
        <begin position="12"/>
        <end position="32"/>
    </location>
</feature>
<keyword evidence="3 6" id="KW-0808">Transferase</keyword>
<gene>
    <name evidence="6" type="ORF">LSJ_0926c</name>
</gene>
<dbReference type="Proteomes" id="UP000029488">
    <property type="component" value="Chromosome"/>
</dbReference>
<dbReference type="SUPFAM" id="SSF53448">
    <property type="entry name" value="Nucleotide-diphospho-sugar transferases"/>
    <property type="match status" value="1"/>
</dbReference>
<dbReference type="RefSeq" id="WP_044004894.1">
    <property type="nucleotide sequence ID" value="NZ_CP007646.1"/>
</dbReference>
<dbReference type="InterPro" id="IPR017542">
    <property type="entry name" value="XrtG-assoc_glycosyltfrase"/>
</dbReference>
<dbReference type="KEGG" id="lsj:LSJ_0926c"/>
<dbReference type="PANTHER" id="PTHR43630:SF1">
    <property type="entry name" value="POLY-BETA-1,6-N-ACETYL-D-GLUCOSAMINE SYNTHASE"/>
    <property type="match status" value="1"/>
</dbReference>
<evidence type="ECO:0000313" key="6">
    <source>
        <dbReference type="EMBL" id="AIR10606.1"/>
    </source>
</evidence>
<dbReference type="GO" id="GO:0016757">
    <property type="term" value="F:glycosyltransferase activity"/>
    <property type="evidence" value="ECO:0007669"/>
    <property type="project" value="UniProtKB-KW"/>
</dbReference>
<feature type="transmembrane region" description="Helical" evidence="4">
    <location>
        <begin position="382"/>
        <end position="404"/>
    </location>
</feature>
<reference evidence="6 7" key="1">
    <citation type="journal article" date="2014" name="BMC Genomics">
        <title>Unusual genome complexity in Lactobacillus salivarius JCM1046.</title>
        <authorList>
            <person name="Raftis E.J."/>
            <person name="Forde B.M."/>
            <person name="Claesson M.J."/>
            <person name="O'Toole P.W."/>
        </authorList>
    </citation>
    <scope>NUCLEOTIDE SEQUENCE [LARGE SCALE GENOMIC DNA]</scope>
    <source>
        <strain evidence="6 7">JCM1046</strain>
    </source>
</reference>
<dbReference type="AlphaFoldDB" id="A0A089QHZ9"/>
<protein>
    <submittedName>
        <fullName evidence="6">Glycosyltransferase</fullName>
    </submittedName>
</protein>
<evidence type="ECO:0000313" key="7">
    <source>
        <dbReference type="Proteomes" id="UP000029488"/>
    </source>
</evidence>
<feature type="transmembrane region" description="Helical" evidence="4">
    <location>
        <begin position="339"/>
        <end position="361"/>
    </location>
</feature>
<keyword evidence="4" id="KW-0812">Transmembrane</keyword>
<organism evidence="6 7">
    <name type="scientific">Ligilactobacillus salivarius</name>
    <dbReference type="NCBI Taxonomy" id="1624"/>
    <lineage>
        <taxon>Bacteria</taxon>
        <taxon>Bacillati</taxon>
        <taxon>Bacillota</taxon>
        <taxon>Bacilli</taxon>
        <taxon>Lactobacillales</taxon>
        <taxon>Lactobacillaceae</taxon>
        <taxon>Ligilactobacillus</taxon>
    </lineage>
</organism>
<dbReference type="InterPro" id="IPR001173">
    <property type="entry name" value="Glyco_trans_2-like"/>
</dbReference>
<sequence>MFNQVVIQMGFWTAWLVIPAIFELSPAIVAFFRNHFSKISSKQEYHPGRMPQLTVIVPIYNSGDTLYDCLKSIAESNYPKHLISIICANNKSTDNSFEVYKQAQMDFRNVRMQWLEANQGKAKALNTAIYGSTGDYVFTIDSDGTLSKDALLNMAVNFNKHPEVMAQTGTILSNNELIKNSKKHRLLRLEEYYEYAIAFLAGRTVESKDDQIFTMSGAFSAFRRSALMQSRLYNVETVGEDTDMTFQIRYYLKGRVMLCPNAIFYVEPISDWDELYVQRQRWQRGEIEVIRTFLSEKLNLKRIWSNFIVRRLLVDHTVAFLKVIWLFAIFVLIPFGYSPILIVMSLLLMYLLYLFIGFLNFTNVMHYLKFDPIGRKYFRNHWWVTFMMPIYNLIVSFFRVMGVINTMLKSGKWQTDNFKSEYLAAKKVIKQDLKRGKRTNGKNL</sequence>
<feature type="transmembrane region" description="Helical" evidence="4">
    <location>
        <begin position="312"/>
        <end position="333"/>
    </location>
</feature>
<feature type="domain" description="Glycosyltransferase 2-like" evidence="5">
    <location>
        <begin position="54"/>
        <end position="228"/>
    </location>
</feature>
<dbReference type="Pfam" id="PF00535">
    <property type="entry name" value="Glycos_transf_2"/>
    <property type="match status" value="1"/>
</dbReference>
<dbReference type="Gene3D" id="3.90.550.10">
    <property type="entry name" value="Spore Coat Polysaccharide Biosynthesis Protein SpsA, Chain A"/>
    <property type="match status" value="1"/>
</dbReference>
<dbReference type="NCBIfam" id="TIGR03111">
    <property type="entry name" value="glyc2_xrt_Gpos1"/>
    <property type="match status" value="1"/>
</dbReference>
<keyword evidence="2" id="KW-0328">Glycosyltransferase</keyword>
<name>A0A089QHZ9_9LACO</name>
<keyword evidence="4" id="KW-0472">Membrane</keyword>
<proteinExistence type="inferred from homology"/>
<dbReference type="PANTHER" id="PTHR43630">
    <property type="entry name" value="POLY-BETA-1,6-N-ACETYL-D-GLUCOSAMINE SYNTHASE"/>
    <property type="match status" value="1"/>
</dbReference>
<accession>A0A089QHZ9</accession>